<dbReference type="PANTHER" id="PTHR32309">
    <property type="entry name" value="TYROSINE-PROTEIN KINASE"/>
    <property type="match status" value="1"/>
</dbReference>
<reference evidence="4 5" key="1">
    <citation type="submission" date="2019-02" db="EMBL/GenBank/DDBJ databases">
        <title>Deep-cultivation of Planctomycetes and their phenomic and genomic characterization uncovers novel biology.</title>
        <authorList>
            <person name="Wiegand S."/>
            <person name="Jogler M."/>
            <person name="Boedeker C."/>
            <person name="Pinto D."/>
            <person name="Vollmers J."/>
            <person name="Rivas-Marin E."/>
            <person name="Kohn T."/>
            <person name="Peeters S.H."/>
            <person name="Heuer A."/>
            <person name="Rast P."/>
            <person name="Oberbeckmann S."/>
            <person name="Bunk B."/>
            <person name="Jeske O."/>
            <person name="Meyerdierks A."/>
            <person name="Storesund J.E."/>
            <person name="Kallscheuer N."/>
            <person name="Luecker S."/>
            <person name="Lage O.M."/>
            <person name="Pohl T."/>
            <person name="Merkel B.J."/>
            <person name="Hornburger P."/>
            <person name="Mueller R.-W."/>
            <person name="Bruemmer F."/>
            <person name="Labrenz M."/>
            <person name="Spormann A.M."/>
            <person name="Op Den Camp H."/>
            <person name="Overmann J."/>
            <person name="Amann R."/>
            <person name="Jetten M.S.M."/>
            <person name="Mascher T."/>
            <person name="Medema M.H."/>
            <person name="Devos D.P."/>
            <person name="Kaster A.-K."/>
            <person name="Ovreas L."/>
            <person name="Rohde M."/>
            <person name="Galperin M.Y."/>
            <person name="Jogler C."/>
        </authorList>
    </citation>
    <scope>NUCLEOTIDE SEQUENCE [LARGE SCALE GENOMIC DNA]</scope>
    <source>
        <strain evidence="4 5">KOR34</strain>
    </source>
</reference>
<organism evidence="4 5">
    <name type="scientific">Posidoniimonas corsicana</name>
    <dbReference type="NCBI Taxonomy" id="1938618"/>
    <lineage>
        <taxon>Bacteria</taxon>
        <taxon>Pseudomonadati</taxon>
        <taxon>Planctomycetota</taxon>
        <taxon>Planctomycetia</taxon>
        <taxon>Pirellulales</taxon>
        <taxon>Lacipirellulaceae</taxon>
        <taxon>Posidoniimonas</taxon>
    </lineage>
</organism>
<dbReference type="EMBL" id="SIHJ01000001">
    <property type="protein sequence ID" value="TWT35698.1"/>
    <property type="molecule type" value="Genomic_DNA"/>
</dbReference>
<proteinExistence type="predicted"/>
<evidence type="ECO:0000256" key="3">
    <source>
        <dbReference type="SAM" id="Phobius"/>
    </source>
</evidence>
<comment type="caution">
    <text evidence="4">The sequence shown here is derived from an EMBL/GenBank/DDBJ whole genome shotgun (WGS) entry which is preliminary data.</text>
</comment>
<gene>
    <name evidence="4" type="ORF">KOR34_05920</name>
</gene>
<keyword evidence="3" id="KW-0812">Transmembrane</keyword>
<feature type="transmembrane region" description="Helical" evidence="3">
    <location>
        <begin position="424"/>
        <end position="443"/>
    </location>
</feature>
<dbReference type="RefSeq" id="WP_146562057.1">
    <property type="nucleotide sequence ID" value="NZ_SIHJ01000001.1"/>
</dbReference>
<accession>A0A5C5VAZ5</accession>
<dbReference type="Proteomes" id="UP000316714">
    <property type="component" value="Unassembled WGS sequence"/>
</dbReference>
<keyword evidence="1" id="KW-0175">Coiled coil</keyword>
<sequence length="505" mass="53800">MNNPSPSSLTPAAVFDLLRKHRYLWIAPAVAGFCLAAFCSAMTPRTWSARQGLIVRSEAAGYANQRLGKFTDLSEMKTVQETMLELARSNSVVTAVLDEVGPASSWASNEWPSREDVDKFRKRLSITPPGGAEFGNTEVFYISVEDHDPRRAERLVAALANQLENRLQGLREERAESMVTELQRSVKLAEESLAAEVNRLGSYESGLGSQLSELRNLISPNGSQSSMDQQAAAIEQELRVLESSRRKNEQLLLTLQTANQSPGRLEATPSSLLVGQPTLLRLKEGLVDAQIRTAELLGSRSAEHPIVKAAMETESNLREQINRQAPQAIRGVEMELAVNASRTASLQEKLSDLHASQSQLANKRAEYSQLLANVDNQSRVVEEGRKQLSDAIAHRAGSTSASVLARIDNAEAGLYPTGPGRTSIAAAGGLFGLIGGLGAVFFFHGPRPTPASPGAVGPTGPSPAPAPQAAATRPCAAARPAGATPVVATVTQDAALTGGSIFVAS</sequence>
<dbReference type="InterPro" id="IPR050445">
    <property type="entry name" value="Bact_polysacc_biosynth/exp"/>
</dbReference>
<keyword evidence="3" id="KW-1133">Transmembrane helix</keyword>
<feature type="transmembrane region" description="Helical" evidence="3">
    <location>
        <begin position="23"/>
        <end position="43"/>
    </location>
</feature>
<evidence type="ECO:0000313" key="4">
    <source>
        <dbReference type="EMBL" id="TWT35698.1"/>
    </source>
</evidence>
<feature type="region of interest" description="Disordered" evidence="2">
    <location>
        <begin position="451"/>
        <end position="475"/>
    </location>
</feature>
<feature type="coiled-coil region" evidence="1">
    <location>
        <begin position="153"/>
        <end position="192"/>
    </location>
</feature>
<keyword evidence="3" id="KW-0472">Membrane</keyword>
<dbReference type="PANTHER" id="PTHR32309:SF31">
    <property type="entry name" value="CAPSULAR EXOPOLYSACCHARIDE FAMILY"/>
    <property type="match status" value="1"/>
</dbReference>
<dbReference type="OrthoDB" id="234267at2"/>
<dbReference type="AlphaFoldDB" id="A0A5C5VAZ5"/>
<keyword evidence="5" id="KW-1185">Reference proteome</keyword>
<evidence type="ECO:0000256" key="2">
    <source>
        <dbReference type="SAM" id="MobiDB-lite"/>
    </source>
</evidence>
<evidence type="ECO:0000313" key="5">
    <source>
        <dbReference type="Proteomes" id="UP000316714"/>
    </source>
</evidence>
<name>A0A5C5VAZ5_9BACT</name>
<evidence type="ECO:0000256" key="1">
    <source>
        <dbReference type="SAM" id="Coils"/>
    </source>
</evidence>
<protein>
    <submittedName>
        <fullName evidence="4">Chain length determinant protein</fullName>
    </submittedName>
</protein>